<keyword evidence="2" id="KW-1185">Reference proteome</keyword>
<organism evidence="1 2">
    <name type="scientific">Paenactinomyces guangxiensis</name>
    <dbReference type="NCBI Taxonomy" id="1490290"/>
    <lineage>
        <taxon>Bacteria</taxon>
        <taxon>Bacillati</taxon>
        <taxon>Bacillota</taxon>
        <taxon>Bacilli</taxon>
        <taxon>Bacillales</taxon>
        <taxon>Thermoactinomycetaceae</taxon>
        <taxon>Paenactinomyces</taxon>
    </lineage>
</organism>
<comment type="caution">
    <text evidence="1">The sequence shown here is derived from an EMBL/GenBank/DDBJ whole genome shotgun (WGS) entry which is preliminary data.</text>
</comment>
<protein>
    <submittedName>
        <fullName evidence="1">Uncharacterized protein</fullName>
    </submittedName>
</protein>
<dbReference type="RefSeq" id="WP_181754685.1">
    <property type="nucleotide sequence ID" value="NZ_JACEIQ010000031.1"/>
</dbReference>
<sequence>MCRILSIEISLSDMIFEPHFFSFADDPISNIYMHVERTRLELISRWKGVRTKIIGPCYSYNNIDIYPLPRILFGVTQGNIDRNYSLYKIGPGNHAESDLGSKVLPVIANGSIPRFRNHGVVLRGWITKRGLQELSDYQLPDLKEIFFAEDFFPPVMSGRKGQPSFGGLKVLYYVIAKELSVKEILKELKKEKKYKARICNNIKGRFDFGGGEGSLQKGFFISLMTPMLTNNVKDILLNGPAELPFACISASTSKPLKVLFGNQERKVFLIPEGSTWFYQFRDDAKMMDILRKIKRRGVGRQTSYGYGKCLIAPS</sequence>
<name>A0A7W1WUL1_9BACL</name>
<proteinExistence type="predicted"/>
<reference evidence="1 2" key="1">
    <citation type="submission" date="2020-07" db="EMBL/GenBank/DDBJ databases">
        <authorList>
            <person name="Feng H."/>
        </authorList>
    </citation>
    <scope>NUCLEOTIDE SEQUENCE [LARGE SCALE GENOMIC DNA]</scope>
    <source>
        <strain evidence="2">s-10</strain>
    </source>
</reference>
<accession>A0A7W1WUL1</accession>
<dbReference type="AlphaFoldDB" id="A0A7W1WUL1"/>
<gene>
    <name evidence="1" type="ORF">H1191_18940</name>
</gene>
<dbReference type="Proteomes" id="UP000535491">
    <property type="component" value="Unassembled WGS sequence"/>
</dbReference>
<evidence type="ECO:0000313" key="2">
    <source>
        <dbReference type="Proteomes" id="UP000535491"/>
    </source>
</evidence>
<evidence type="ECO:0000313" key="1">
    <source>
        <dbReference type="EMBL" id="MBA4496344.1"/>
    </source>
</evidence>
<dbReference type="EMBL" id="JACEIQ010000031">
    <property type="protein sequence ID" value="MBA4496344.1"/>
    <property type="molecule type" value="Genomic_DNA"/>
</dbReference>